<dbReference type="SUPFAM" id="SSF54197">
    <property type="entry name" value="HIT-like"/>
    <property type="match status" value="1"/>
</dbReference>
<evidence type="ECO:0000313" key="5">
    <source>
        <dbReference type="EMBL" id="SHO78913.1"/>
    </source>
</evidence>
<evidence type="ECO:0000256" key="2">
    <source>
        <dbReference type="SAM" id="MobiDB-lite"/>
    </source>
</evidence>
<evidence type="ECO:0000259" key="4">
    <source>
        <dbReference type="Pfam" id="PF04677"/>
    </source>
</evidence>
<name>A0A1M8A901_MALS4</name>
<feature type="domain" description="Cwf19-like C-terminal" evidence="4">
    <location>
        <begin position="467"/>
        <end position="588"/>
    </location>
</feature>
<dbReference type="InterPro" id="IPR006768">
    <property type="entry name" value="Cwf19-like_C_dom-1"/>
</dbReference>
<dbReference type="InterPro" id="IPR006767">
    <property type="entry name" value="Cwf19-like_C_dom-2"/>
</dbReference>
<feature type="compositionally biased region" description="Basic and acidic residues" evidence="2">
    <location>
        <begin position="228"/>
        <end position="248"/>
    </location>
</feature>
<evidence type="ECO:0000313" key="6">
    <source>
        <dbReference type="Proteomes" id="UP000186303"/>
    </source>
</evidence>
<dbReference type="AlphaFoldDB" id="A0A1M8A901"/>
<dbReference type="GO" id="GO:0071014">
    <property type="term" value="C:post-mRNA release spliceosomal complex"/>
    <property type="evidence" value="ECO:0007669"/>
    <property type="project" value="TreeGrafter"/>
</dbReference>
<feature type="compositionally biased region" description="Basic and acidic residues" evidence="2">
    <location>
        <begin position="100"/>
        <end position="114"/>
    </location>
</feature>
<dbReference type="GO" id="GO:0000398">
    <property type="term" value="P:mRNA splicing, via spliceosome"/>
    <property type="evidence" value="ECO:0007669"/>
    <property type="project" value="TreeGrafter"/>
</dbReference>
<keyword evidence="6" id="KW-1185">Reference proteome</keyword>
<evidence type="ECO:0000256" key="1">
    <source>
        <dbReference type="ARBA" id="ARBA00006795"/>
    </source>
</evidence>
<feature type="region of interest" description="Disordered" evidence="2">
    <location>
        <begin position="1"/>
        <end position="193"/>
    </location>
</feature>
<protein>
    <submittedName>
        <fullName evidence="5">Uncharacterized protein</fullName>
    </submittedName>
</protein>
<dbReference type="InterPro" id="IPR040194">
    <property type="entry name" value="Cwf19-like"/>
</dbReference>
<feature type="compositionally biased region" description="Basic and acidic residues" evidence="2">
    <location>
        <begin position="57"/>
        <end position="75"/>
    </location>
</feature>
<feature type="domain" description="Cwf19-like protein C-terminal" evidence="3">
    <location>
        <begin position="598"/>
        <end position="719"/>
    </location>
</feature>
<sequence>MAQAAPHLCLVSKPSHELSMDPSDTDHVRVDDRSQSHSYDDHDGKSSSIKKHHHSRRESDPHRDRDRQYRHDHDGHRHRHHHRHSDRERRGHSHHRHKYYRDEEKQEHGSRADDSSPALQRDSWMISGADDRDLFSAMGQSVKKSQDQKRSNPAEPEISSRELNPSLAPRPHQAPQEDQRPKSQPPYGGPGYKWRLMKLQRTYEMAEQRGVPVEEVAMERYGSMDAFDEARLERQFVEDRDGSLERSRRTSMHSRAGFRRPGAPPSAPSSTPATSRSSTSAPSSSSPKGPSIPRVLPTQTGPVSASPAPMSVDALNKLEASVLRAELMGRPDAAQLRAEWEAARAGQGDMSSERVEAVPVLDGFGRLYDIGSSSSSRDPSADKERPSKRSKHEDDGSEALSELVRQEKFSAGRADQKDADAMLAHQIMADQGFENDLDYMDEEAKRFARRRMRDDALKRQFAVQDFARTKRALDECPFCWQDDGATPPSANIVSSGTCVYLALPDREPLVEGHCWIVPMQHHVSSLDVDEDGWTEIRNFMKCLIRMAAARQQSVVFFETVLSLRQQKHTYLEAIPLPNDVFPQVPAYFHQALSEVESEWADHTQVIEFSEARPFQRSMVSRLPYFMIQWDYKGQRGYGHVIESLQGQYTGRPAGPQTDEPTFEDGDHVGGHGFPKHFAHEIIGNILDLEPFRWRRPRHVTGMAQQLEAFRAVWGPYDWTRELAP</sequence>
<dbReference type="Pfam" id="PF04676">
    <property type="entry name" value="CwfJ_C_2"/>
    <property type="match status" value="1"/>
</dbReference>
<feature type="compositionally biased region" description="Basic and acidic residues" evidence="2">
    <location>
        <begin position="14"/>
        <end position="45"/>
    </location>
</feature>
<dbReference type="Pfam" id="PF04677">
    <property type="entry name" value="CwfJ_C_1"/>
    <property type="match status" value="1"/>
</dbReference>
<accession>A0A1M8A901</accession>
<dbReference type="VEuPathDB" id="FungiDB:MSYG_3262"/>
<comment type="similarity">
    <text evidence="1">Belongs to the CWF19 family.</text>
</comment>
<dbReference type="Gene3D" id="3.30.428.10">
    <property type="entry name" value="HIT-like"/>
    <property type="match status" value="1"/>
</dbReference>
<evidence type="ECO:0000259" key="3">
    <source>
        <dbReference type="Pfam" id="PF04676"/>
    </source>
</evidence>
<dbReference type="OMA" id="FMKCLTR"/>
<dbReference type="InterPro" id="IPR036265">
    <property type="entry name" value="HIT-like_sf"/>
</dbReference>
<dbReference type="PANTHER" id="PTHR12072:SF5">
    <property type="entry name" value="CWF19-LIKE PROTEIN 2"/>
    <property type="match status" value="1"/>
</dbReference>
<dbReference type="OrthoDB" id="1109245at2759"/>
<feature type="compositionally biased region" description="Basic and acidic residues" evidence="2">
    <location>
        <begin position="379"/>
        <end position="394"/>
    </location>
</feature>
<feature type="region of interest" description="Disordered" evidence="2">
    <location>
        <begin position="369"/>
        <end position="400"/>
    </location>
</feature>
<reference evidence="6" key="1">
    <citation type="journal article" date="2017" name="Nucleic Acids Res.">
        <title>Proteogenomics produces comprehensive and highly accurate protein-coding gene annotation in a complete genome assembly of Malassezia sympodialis.</title>
        <authorList>
            <person name="Zhu Y."/>
            <person name="Engstroem P.G."/>
            <person name="Tellgren-Roth C."/>
            <person name="Baudo C.D."/>
            <person name="Kennell J.C."/>
            <person name="Sun S."/>
            <person name="Billmyre R.B."/>
            <person name="Schroeder M.S."/>
            <person name="Andersson A."/>
            <person name="Holm T."/>
            <person name="Sigurgeirsson B."/>
            <person name="Wu G."/>
            <person name="Sankaranarayanan S.R."/>
            <person name="Siddharthan R."/>
            <person name="Sanyal K."/>
            <person name="Lundeberg J."/>
            <person name="Nystedt B."/>
            <person name="Boekhout T."/>
            <person name="Dawson T.L. Jr."/>
            <person name="Heitman J."/>
            <person name="Scheynius A."/>
            <person name="Lehtioe J."/>
        </authorList>
    </citation>
    <scope>NUCLEOTIDE SEQUENCE [LARGE SCALE GENOMIC DNA]</scope>
    <source>
        <strain evidence="6">ATCC 42132</strain>
    </source>
</reference>
<organism evidence="5 6">
    <name type="scientific">Malassezia sympodialis (strain ATCC 42132)</name>
    <name type="common">Atopic eczema-associated yeast</name>
    <dbReference type="NCBI Taxonomy" id="1230383"/>
    <lineage>
        <taxon>Eukaryota</taxon>
        <taxon>Fungi</taxon>
        <taxon>Dikarya</taxon>
        <taxon>Basidiomycota</taxon>
        <taxon>Ustilaginomycotina</taxon>
        <taxon>Malasseziomycetes</taxon>
        <taxon>Malasseziales</taxon>
        <taxon>Malasseziaceae</taxon>
        <taxon>Malassezia</taxon>
    </lineage>
</organism>
<dbReference type="Proteomes" id="UP000186303">
    <property type="component" value="Chromosome 5"/>
</dbReference>
<proteinExistence type="inferred from homology"/>
<dbReference type="PANTHER" id="PTHR12072">
    <property type="entry name" value="CWF19, CELL CYCLE CONTROL PROTEIN"/>
    <property type="match status" value="1"/>
</dbReference>
<dbReference type="EMBL" id="LT671825">
    <property type="protein sequence ID" value="SHO78913.1"/>
    <property type="molecule type" value="Genomic_DNA"/>
</dbReference>
<feature type="compositionally biased region" description="Basic residues" evidence="2">
    <location>
        <begin position="76"/>
        <end position="99"/>
    </location>
</feature>
<feature type="region of interest" description="Disordered" evidence="2">
    <location>
        <begin position="225"/>
        <end position="309"/>
    </location>
</feature>
<feature type="compositionally biased region" description="Low complexity" evidence="2">
    <location>
        <begin position="268"/>
        <end position="294"/>
    </location>
</feature>
<feature type="compositionally biased region" description="Basic residues" evidence="2">
    <location>
        <begin position="249"/>
        <end position="258"/>
    </location>
</feature>
<dbReference type="STRING" id="1230383.A0A1M8A901"/>
<gene>
    <name evidence="5" type="ORF">MSYG_3262</name>
</gene>